<feature type="region of interest" description="Disordered" evidence="1">
    <location>
        <begin position="670"/>
        <end position="700"/>
    </location>
</feature>
<evidence type="ECO:0000313" key="3">
    <source>
        <dbReference type="Proteomes" id="UP000594260"/>
    </source>
</evidence>
<feature type="region of interest" description="Disordered" evidence="1">
    <location>
        <begin position="1140"/>
        <end position="1159"/>
    </location>
</feature>
<protein>
    <submittedName>
        <fullName evidence="2">Uncharacterized protein</fullName>
    </submittedName>
</protein>
<dbReference type="Proteomes" id="UP000594260">
    <property type="component" value="Unplaced"/>
</dbReference>
<dbReference type="GeneID" id="111253163"/>
<dbReference type="KEGG" id="vde:111253163"/>
<reference evidence="2" key="1">
    <citation type="submission" date="2021-01" db="UniProtKB">
        <authorList>
            <consortium name="EnsemblMetazoa"/>
        </authorList>
    </citation>
    <scope>IDENTIFICATION</scope>
</reference>
<dbReference type="RefSeq" id="XP_022667919.1">
    <property type="nucleotide sequence ID" value="XM_022812184.1"/>
</dbReference>
<evidence type="ECO:0000256" key="1">
    <source>
        <dbReference type="SAM" id="MobiDB-lite"/>
    </source>
</evidence>
<evidence type="ECO:0000313" key="2">
    <source>
        <dbReference type="EnsemblMetazoa" id="XP_022667919"/>
    </source>
</evidence>
<accession>A0A7M7MDA1</accession>
<dbReference type="OrthoDB" id="10690935at2759"/>
<feature type="compositionally biased region" description="Polar residues" evidence="1">
    <location>
        <begin position="1142"/>
        <end position="1154"/>
    </location>
</feature>
<organism evidence="2 3">
    <name type="scientific">Varroa destructor</name>
    <name type="common">Honeybee mite</name>
    <dbReference type="NCBI Taxonomy" id="109461"/>
    <lineage>
        <taxon>Eukaryota</taxon>
        <taxon>Metazoa</taxon>
        <taxon>Ecdysozoa</taxon>
        <taxon>Arthropoda</taxon>
        <taxon>Chelicerata</taxon>
        <taxon>Arachnida</taxon>
        <taxon>Acari</taxon>
        <taxon>Parasitiformes</taxon>
        <taxon>Mesostigmata</taxon>
        <taxon>Gamasina</taxon>
        <taxon>Dermanyssoidea</taxon>
        <taxon>Varroidae</taxon>
        <taxon>Varroa</taxon>
    </lineage>
</organism>
<name>A0A7M7MDA1_VARDE</name>
<sequence length="1546" mass="171800">MSSCNKRHLAGAMHVQTKMSLDQLGRSCGRSWHVARLVTASGNVLPDNQLIQRRRISIVDINTGQRTWSGTCNFIDSSVAYKNAGSIDKKLETHKDTGKKCHSSKATKLAKRTEDIVLDYGGQSHSRLDLQLGNSATEINARTIQEKQCKSVDYVQVARHHCVDKNRLSLNEGHLKLDLKTDVKIEQADVSKLLDVTNKVSDLVETSETKEVTNNAVTNREGRLQSQNQIRECNSDTDTQLVLNQGERKNTCDDAKAQSKPDFHQLVMPMTTDAAQRDCLLDMPNTAKGVENSLSQVQQVVSNSDNIDSDIETQVVRLGISGSFVDSQNNENDSTAESGQKGKHCVANIQVSELEQSETCGVAQHAVVSHNGCKNQEQQFEFCACEIMPKIVYQNNDATTSDQLKTARNVFNVSKDKAERSQRLPPEYGLRVRQCENLHNDKVTAHNDDVDIQTGNEKSGSLQMLPEIYVQQPLIDKNVDIHKVAGSYSMKQHALEIADSDNVQGILSQTRVQEYIKLSTEGAPIVQAVDRTCSEAVLNNEESRDDKKNGIQRLQVNTANDQQADPRLGGEATCSSRNGAFGEEKQVPYINSLPQLEPHGDMSVQYNTDMYRTARAARQSMVNEIGQTEQCRIEVGVQSFQPNRNIPIVYGNTQSVVSIPYSLTKTVASVDDRAKQSPPTSTTISQSLSANWEDQAEVSPSYKMKKRTETMTRDDEHGFENDATSTKTDAVIESVWQTSVYKPVFVRAIRHLEDDAVQLQWPYTPPKYEPMHSSMSVVMTNVHEEGKETENKAEVLNRPCHCCSNTGTASKKAEPSDHEKPTLATLCAERNPLDLRVDYSNAGCSNFKTENLRGGRRSTRKLTKDLHKTSFKSRSVVNKNVWLPKFTPEVAAEEQFRDSEWQNIPRVANTIPDQISRLTTSEYGSHHLSTNVYDYVEQSDFEGHIPYPSPSEWDIPYHGPESMVNLVGANVTLVAEASERTPILGGGENDLGHSKITTTTTTTAADEVLVGMDHTDLAHTSSCDLSNNHRVDLTTENMFPAMHTDVGENLLKCLTEPYIITEQKAKPTSIMASIFPVNKCRSFLETQNRLDIGEQISGVYAEATHYPPSKYGQPATTGVQDKIADLRSSSCTPLMIQFSGPKPQTRNEQGSLSPDVSVGLPEGQIRRRQYSSLVDLKCHSALTDQPDCLIYTANNCSRKVNNRPRRRQRLVEQSLEAIPQQSKDYIELSPNTESLPLKIFNGVSDRPSMNTGSSLPSAAANVTQTQIKRPRLISIETTTFSSPNNHDSTDPTLAVEVESERSLNHLCAPLTTERTSDFNRHMESSHRSQELDVSKLFNGDLVSAVDAELDEAQRNFEFTTWENFVGLVERVHNLTTLRKQLILHRQQAGKENVMNATPSMSCGFGISVADIANLQSPPGDGSSRRTGQLPYLQEKQDNLPNYGMSAADSNGHASIRLHSGIVDQNTTLSDAYFKAVQSDKQTRYNKEQLNINNNYLTTEQHAITNADSLKIERDGRLNYERPLSSLSTNSDATIIVNCMAELGVQQ</sequence>
<dbReference type="InParanoid" id="A0A7M7MDA1"/>
<feature type="compositionally biased region" description="Low complexity" evidence="1">
    <location>
        <begin position="676"/>
        <end position="689"/>
    </location>
</feature>
<proteinExistence type="predicted"/>
<dbReference type="EnsemblMetazoa" id="XM_022812184">
    <property type="protein sequence ID" value="XP_022667919"/>
    <property type="gene ID" value="LOC111253163"/>
</dbReference>
<keyword evidence="3" id="KW-1185">Reference proteome</keyword>